<sequence length="232" mass="25579">MAFSVNGDEFDDTMTGLGLGRGKISGQTPVAPNVRESRVNRTPHVLCSTRVIDNVPSPTADTLPLAVPDINDPNWQGLIAHIAQQVGQTTLASQRETSYGEGENRGAQTQGLSPTKTFTDIPSPNLIGVRLVMQSDAKEPPLYRGDSTDKLGVCEWEELMDTYLRKRGIPLAEQHQEILSRLMAGEGPVEYWVQLNKAVDLAEEALKRLGRRMEDPCQEVAMMFVKYCPDPT</sequence>
<evidence type="ECO:0000256" key="1">
    <source>
        <dbReference type="SAM" id="MobiDB-lite"/>
    </source>
</evidence>
<reference evidence="2 3" key="1">
    <citation type="submission" date="2022-01" db="EMBL/GenBank/DDBJ databases">
        <title>A high-quality chromosome-level genome assembly of rohu carp, Labeo rohita.</title>
        <authorList>
            <person name="Arick M.A. II"/>
            <person name="Hsu C.-Y."/>
            <person name="Magbanua Z."/>
            <person name="Pechanova O."/>
            <person name="Grover C."/>
            <person name="Miller E."/>
            <person name="Thrash A."/>
            <person name="Ezzel L."/>
            <person name="Alam S."/>
            <person name="Benzie J."/>
            <person name="Hamilton M."/>
            <person name="Karsi A."/>
            <person name="Lawrence M.L."/>
            <person name="Peterson D.G."/>
        </authorList>
    </citation>
    <scope>NUCLEOTIDE SEQUENCE [LARGE SCALE GENOMIC DNA]</scope>
    <source>
        <strain evidence="3">BAU-BD-2019</strain>
        <tissue evidence="2">Blood</tissue>
    </source>
</reference>
<keyword evidence="2" id="KW-0808">Transferase</keyword>
<protein>
    <submittedName>
        <fullName evidence="2">Phosphopantetheine adenylyltransferase</fullName>
    </submittedName>
</protein>
<organism evidence="2 3">
    <name type="scientific">Labeo rohita</name>
    <name type="common">Indian major carp</name>
    <name type="synonym">Cyprinus rohita</name>
    <dbReference type="NCBI Taxonomy" id="84645"/>
    <lineage>
        <taxon>Eukaryota</taxon>
        <taxon>Metazoa</taxon>
        <taxon>Chordata</taxon>
        <taxon>Craniata</taxon>
        <taxon>Vertebrata</taxon>
        <taxon>Euteleostomi</taxon>
        <taxon>Actinopterygii</taxon>
        <taxon>Neopterygii</taxon>
        <taxon>Teleostei</taxon>
        <taxon>Ostariophysi</taxon>
        <taxon>Cypriniformes</taxon>
        <taxon>Cyprinidae</taxon>
        <taxon>Labeoninae</taxon>
        <taxon>Labeonini</taxon>
        <taxon>Labeo</taxon>
    </lineage>
</organism>
<keyword evidence="3" id="KW-1185">Reference proteome</keyword>
<feature type="compositionally biased region" description="Polar residues" evidence="1">
    <location>
        <begin position="106"/>
        <end position="119"/>
    </location>
</feature>
<keyword evidence="2" id="KW-0548">Nucleotidyltransferase</keyword>
<accession>A0ABQ8L703</accession>
<evidence type="ECO:0000313" key="3">
    <source>
        <dbReference type="Proteomes" id="UP000830375"/>
    </source>
</evidence>
<gene>
    <name evidence="2" type="ORF">H4Q32_025456</name>
</gene>
<evidence type="ECO:0000313" key="2">
    <source>
        <dbReference type="EMBL" id="KAI2646523.1"/>
    </source>
</evidence>
<name>A0ABQ8L703_LABRO</name>
<feature type="region of interest" description="Disordered" evidence="1">
    <location>
        <begin position="91"/>
        <end position="119"/>
    </location>
</feature>
<feature type="region of interest" description="Disordered" evidence="1">
    <location>
        <begin position="14"/>
        <end position="33"/>
    </location>
</feature>
<proteinExistence type="predicted"/>
<dbReference type="Proteomes" id="UP000830375">
    <property type="component" value="Unassembled WGS sequence"/>
</dbReference>
<comment type="caution">
    <text evidence="2">The sequence shown here is derived from an EMBL/GenBank/DDBJ whole genome shotgun (WGS) entry which is preliminary data.</text>
</comment>
<dbReference type="GO" id="GO:0016779">
    <property type="term" value="F:nucleotidyltransferase activity"/>
    <property type="evidence" value="ECO:0007669"/>
    <property type="project" value="UniProtKB-KW"/>
</dbReference>
<dbReference type="EMBL" id="JACTAM010001236">
    <property type="protein sequence ID" value="KAI2646523.1"/>
    <property type="molecule type" value="Genomic_DNA"/>
</dbReference>